<organism evidence="1 2">
    <name type="scientific">Nocardia nova SH22a</name>
    <dbReference type="NCBI Taxonomy" id="1415166"/>
    <lineage>
        <taxon>Bacteria</taxon>
        <taxon>Bacillati</taxon>
        <taxon>Actinomycetota</taxon>
        <taxon>Actinomycetes</taxon>
        <taxon>Mycobacteriales</taxon>
        <taxon>Nocardiaceae</taxon>
        <taxon>Nocardia</taxon>
    </lineage>
</organism>
<dbReference type="RefSeq" id="WP_025351542.1">
    <property type="nucleotide sequence ID" value="NZ_CP006850.1"/>
</dbReference>
<dbReference type="HOGENOM" id="CLU_2494781_0_0_11"/>
<keyword evidence="2" id="KW-1185">Reference proteome</keyword>
<dbReference type="eggNOG" id="ENOG5032C2E">
    <property type="taxonomic scope" value="Bacteria"/>
</dbReference>
<dbReference type="OrthoDB" id="4560311at2"/>
<protein>
    <submittedName>
        <fullName evidence="1">Uncharacterized protein</fullName>
    </submittedName>
</protein>
<gene>
    <name evidence="1" type="ORF">NONO_c53840</name>
</gene>
<dbReference type="Proteomes" id="UP000019150">
    <property type="component" value="Chromosome"/>
</dbReference>
<name>W5TLZ3_9NOCA</name>
<reference evidence="1 2" key="1">
    <citation type="journal article" date="2014" name="Appl. Environ. Microbiol.">
        <title>Insights into the Microbial Degradation of Rubber and Gutta-Percha by Analysis of the Complete Genome of Nocardia nova SH22a.</title>
        <authorList>
            <person name="Luo Q."/>
            <person name="Hiessl S."/>
            <person name="Poehlein A."/>
            <person name="Daniel R."/>
            <person name="Steinbuchel A."/>
        </authorList>
    </citation>
    <scope>NUCLEOTIDE SEQUENCE [LARGE SCALE GENOMIC DNA]</scope>
    <source>
        <strain evidence="1">SH22a</strain>
    </source>
</reference>
<sequence length="86" mass="9506">MTSDEQAHGIHAQVTTEDLRMLLDAGSPGARLVLTRGRIELTTGDTDGMELIRRPDLTGRRGDHPDQQELLEEAELLNTLIRMQGA</sequence>
<dbReference type="KEGG" id="nno:NONO_c53840"/>
<accession>W5TLZ3</accession>
<evidence type="ECO:0000313" key="1">
    <source>
        <dbReference type="EMBL" id="AHH20164.1"/>
    </source>
</evidence>
<dbReference type="AlphaFoldDB" id="W5TLZ3"/>
<dbReference type="EMBL" id="CP006850">
    <property type="protein sequence ID" value="AHH20164.1"/>
    <property type="molecule type" value="Genomic_DNA"/>
</dbReference>
<proteinExistence type="predicted"/>
<evidence type="ECO:0000313" key="2">
    <source>
        <dbReference type="Proteomes" id="UP000019150"/>
    </source>
</evidence>
<dbReference type="PATRIC" id="fig|1415166.3.peg.5553"/>